<dbReference type="InterPro" id="IPR011864">
    <property type="entry name" value="Phosphate_PstC"/>
</dbReference>
<name>A0A1Y1RVA9_9SPIO</name>
<comment type="subcellular location">
    <subcellularLocation>
        <location evidence="1 9">Cell membrane</location>
        <topology evidence="1 9">Multi-pass membrane protein</topology>
    </subcellularLocation>
</comment>
<keyword evidence="3 9" id="KW-0813">Transport</keyword>
<dbReference type="AlphaFoldDB" id="A0A1Y1RVA9"/>
<evidence type="ECO:0000313" key="12">
    <source>
        <dbReference type="EMBL" id="ORC31788.1"/>
    </source>
</evidence>
<evidence type="ECO:0000256" key="5">
    <source>
        <dbReference type="ARBA" id="ARBA00022592"/>
    </source>
</evidence>
<keyword evidence="4 10" id="KW-1003">Cell membrane</keyword>
<dbReference type="InterPro" id="IPR051124">
    <property type="entry name" value="Phosphate_Transport_Permease"/>
</dbReference>
<dbReference type="Proteomes" id="UP000192343">
    <property type="component" value="Unassembled WGS sequence"/>
</dbReference>
<evidence type="ECO:0000313" key="13">
    <source>
        <dbReference type="Proteomes" id="UP000192343"/>
    </source>
</evidence>
<evidence type="ECO:0000259" key="11">
    <source>
        <dbReference type="PROSITE" id="PS50928"/>
    </source>
</evidence>
<gene>
    <name evidence="12" type="ORF">B4O97_16715</name>
</gene>
<dbReference type="GO" id="GO:0005315">
    <property type="term" value="F:phosphate transmembrane transporter activity"/>
    <property type="evidence" value="ECO:0007669"/>
    <property type="project" value="InterPro"/>
</dbReference>
<evidence type="ECO:0000256" key="6">
    <source>
        <dbReference type="ARBA" id="ARBA00022692"/>
    </source>
</evidence>
<sequence length="289" mass="30790">MKKLRDSTARGIFAFCAFVSVLSVLFITVFIFLEGLPLFRVTGVLDFVFGTVWEPTGDPARYGILPFIAGSIWVTFGSLILALPVGLSVGIFMAEYARGRFANTVRSVVELLAGIPSVIYGLFGYIAIAPLVRNLTSSNTGLGVLTASIVLAIMVLPTIINITEVSLRAVAPELKEASLALGATHWQTIVHTLVPAARSGILAGIVLGMGRSIGETMAVLMVAGNAVTMPTGPLSLARTLTMNVATDMSYASGDHWTSLFTTGMVLFVFILVINISVQMLMKKAVKDMK</sequence>
<dbReference type="PROSITE" id="PS50928">
    <property type="entry name" value="ABC_TM1"/>
    <property type="match status" value="1"/>
</dbReference>
<feature type="transmembrane region" description="Helical" evidence="9">
    <location>
        <begin position="108"/>
        <end position="128"/>
    </location>
</feature>
<keyword evidence="13" id="KW-1185">Reference proteome</keyword>
<evidence type="ECO:0000256" key="3">
    <source>
        <dbReference type="ARBA" id="ARBA00022448"/>
    </source>
</evidence>
<dbReference type="InterPro" id="IPR035906">
    <property type="entry name" value="MetI-like_sf"/>
</dbReference>
<dbReference type="InterPro" id="IPR000515">
    <property type="entry name" value="MetI-like"/>
</dbReference>
<evidence type="ECO:0000256" key="8">
    <source>
        <dbReference type="ARBA" id="ARBA00023136"/>
    </source>
</evidence>
<evidence type="ECO:0000256" key="9">
    <source>
        <dbReference type="RuleBase" id="RU363032"/>
    </source>
</evidence>
<dbReference type="OrthoDB" id="9807065at2"/>
<dbReference type="STRING" id="1963862.B4O97_16715"/>
<dbReference type="Pfam" id="PF00528">
    <property type="entry name" value="BPD_transp_1"/>
    <property type="match status" value="1"/>
</dbReference>
<proteinExistence type="inferred from homology"/>
<comment type="caution">
    <text evidence="12">The sequence shown here is derived from an EMBL/GenBank/DDBJ whole genome shotgun (WGS) entry which is preliminary data.</text>
</comment>
<dbReference type="NCBIfam" id="TIGR02138">
    <property type="entry name" value="phosphate_pstC"/>
    <property type="match status" value="1"/>
</dbReference>
<evidence type="ECO:0000256" key="10">
    <source>
        <dbReference type="RuleBase" id="RU363054"/>
    </source>
</evidence>
<accession>A0A1Y1RVA9</accession>
<protein>
    <recommendedName>
        <fullName evidence="10">Phosphate transport system permease protein</fullName>
    </recommendedName>
</protein>
<feature type="transmembrane region" description="Helical" evidence="9">
    <location>
        <begin position="12"/>
        <end position="33"/>
    </location>
</feature>
<dbReference type="PANTHER" id="PTHR30425">
    <property type="entry name" value="PHOSPHATE TRANSPORT SYSTEM PERMEASE PROTEIN PST"/>
    <property type="match status" value="1"/>
</dbReference>
<dbReference type="Gene3D" id="1.10.3720.10">
    <property type="entry name" value="MetI-like"/>
    <property type="match status" value="1"/>
</dbReference>
<evidence type="ECO:0000256" key="4">
    <source>
        <dbReference type="ARBA" id="ARBA00022475"/>
    </source>
</evidence>
<dbReference type="RefSeq" id="WP_083052617.1">
    <property type="nucleotide sequence ID" value="NZ_CAXXQO010000003.1"/>
</dbReference>
<evidence type="ECO:0000256" key="7">
    <source>
        <dbReference type="ARBA" id="ARBA00022989"/>
    </source>
</evidence>
<organism evidence="12 13">
    <name type="scientific">Marispirochaeta aestuarii</name>
    <dbReference type="NCBI Taxonomy" id="1963862"/>
    <lineage>
        <taxon>Bacteria</taxon>
        <taxon>Pseudomonadati</taxon>
        <taxon>Spirochaetota</taxon>
        <taxon>Spirochaetia</taxon>
        <taxon>Spirochaetales</taxon>
        <taxon>Spirochaetaceae</taxon>
        <taxon>Marispirochaeta</taxon>
    </lineage>
</organism>
<evidence type="ECO:0000256" key="2">
    <source>
        <dbReference type="ARBA" id="ARBA00007069"/>
    </source>
</evidence>
<feature type="domain" description="ABC transmembrane type-1" evidence="11">
    <location>
        <begin position="68"/>
        <end position="277"/>
    </location>
</feature>
<keyword evidence="5 10" id="KW-0592">Phosphate transport</keyword>
<dbReference type="SUPFAM" id="SSF161098">
    <property type="entry name" value="MetI-like"/>
    <property type="match status" value="1"/>
</dbReference>
<feature type="transmembrane region" description="Helical" evidence="9">
    <location>
        <begin position="217"/>
        <end position="236"/>
    </location>
</feature>
<feature type="transmembrane region" description="Helical" evidence="9">
    <location>
        <begin position="256"/>
        <end position="281"/>
    </location>
</feature>
<dbReference type="CDD" id="cd06261">
    <property type="entry name" value="TM_PBP2"/>
    <property type="match status" value="1"/>
</dbReference>
<keyword evidence="8 9" id="KW-0472">Membrane</keyword>
<dbReference type="GO" id="GO:0005886">
    <property type="term" value="C:plasma membrane"/>
    <property type="evidence" value="ECO:0007669"/>
    <property type="project" value="UniProtKB-SubCell"/>
</dbReference>
<dbReference type="EMBL" id="MWQY01000024">
    <property type="protein sequence ID" value="ORC31788.1"/>
    <property type="molecule type" value="Genomic_DNA"/>
</dbReference>
<reference evidence="12 13" key="1">
    <citation type="submission" date="2017-03" db="EMBL/GenBank/DDBJ databases">
        <title>Draft Genome sequence of Marispirochaeta sp. strain JC444.</title>
        <authorList>
            <person name="Shivani Y."/>
            <person name="Subhash Y."/>
            <person name="Sasikala C."/>
            <person name="Ramana C."/>
        </authorList>
    </citation>
    <scope>NUCLEOTIDE SEQUENCE [LARGE SCALE GENOMIC DNA]</scope>
    <source>
        <strain evidence="12 13">JC444</strain>
    </source>
</reference>
<dbReference type="PANTHER" id="PTHR30425:SF1">
    <property type="entry name" value="PHOSPHATE TRANSPORT SYSTEM PERMEASE PROTEIN PSTC"/>
    <property type="match status" value="1"/>
</dbReference>
<keyword evidence="7 9" id="KW-1133">Transmembrane helix</keyword>
<evidence type="ECO:0000256" key="1">
    <source>
        <dbReference type="ARBA" id="ARBA00004651"/>
    </source>
</evidence>
<feature type="transmembrane region" description="Helical" evidence="9">
    <location>
        <begin position="140"/>
        <end position="160"/>
    </location>
</feature>
<keyword evidence="6 9" id="KW-0812">Transmembrane</keyword>
<dbReference type="GO" id="GO:0006817">
    <property type="term" value="P:phosphate ion transport"/>
    <property type="evidence" value="ECO:0007669"/>
    <property type="project" value="UniProtKB-KW"/>
</dbReference>
<comment type="function">
    <text evidence="10">Part of the binding-protein-dependent transport system for phosphate; probably responsible for the translocation of the substrate across the membrane.</text>
</comment>
<comment type="similarity">
    <text evidence="2 10">Belongs to the binding-protein-dependent transport system permease family. CysTW subfamily.</text>
</comment>
<feature type="transmembrane region" description="Helical" evidence="9">
    <location>
        <begin position="72"/>
        <end position="96"/>
    </location>
</feature>